<name>A0A267FV64_9PLAT</name>
<proteinExistence type="predicted"/>
<gene>
    <name evidence="4" type="ORF">BOX15_Mlig024746g1</name>
</gene>
<reference evidence="4 5" key="1">
    <citation type="submission" date="2017-06" db="EMBL/GenBank/DDBJ databases">
        <title>A platform for efficient transgenesis in Macrostomum lignano, a flatworm model organism for stem cell research.</title>
        <authorList>
            <person name="Berezikov E."/>
        </authorList>
    </citation>
    <scope>NUCLEOTIDE SEQUENCE [LARGE SCALE GENOMIC DNA]</scope>
    <source>
        <strain evidence="4">DV1</strain>
        <tissue evidence="4">Whole organism</tissue>
    </source>
</reference>
<feature type="chain" id="PRO_5012650491" description="TNFR-Cys domain-containing protein" evidence="3">
    <location>
        <begin position="27"/>
        <end position="208"/>
    </location>
</feature>
<evidence type="ECO:0000256" key="3">
    <source>
        <dbReference type="SAM" id="SignalP"/>
    </source>
</evidence>
<keyword evidence="3" id="KW-0732">Signal</keyword>
<organism evidence="4 5">
    <name type="scientific">Macrostomum lignano</name>
    <dbReference type="NCBI Taxonomy" id="282301"/>
    <lineage>
        <taxon>Eukaryota</taxon>
        <taxon>Metazoa</taxon>
        <taxon>Spiralia</taxon>
        <taxon>Lophotrochozoa</taxon>
        <taxon>Platyhelminthes</taxon>
        <taxon>Rhabditophora</taxon>
        <taxon>Macrostomorpha</taxon>
        <taxon>Macrostomida</taxon>
        <taxon>Macrostomidae</taxon>
        <taxon>Macrostomum</taxon>
    </lineage>
</organism>
<comment type="caution">
    <text evidence="4">The sequence shown here is derived from an EMBL/GenBank/DDBJ whole genome shotgun (WGS) entry which is preliminary data.</text>
</comment>
<dbReference type="AlphaFoldDB" id="A0A267FV64"/>
<keyword evidence="5" id="KW-1185">Reference proteome</keyword>
<evidence type="ECO:0000256" key="1">
    <source>
        <dbReference type="SAM" id="MobiDB-lite"/>
    </source>
</evidence>
<evidence type="ECO:0000256" key="2">
    <source>
        <dbReference type="SAM" id="Phobius"/>
    </source>
</evidence>
<evidence type="ECO:0000313" key="5">
    <source>
        <dbReference type="Proteomes" id="UP000215902"/>
    </source>
</evidence>
<evidence type="ECO:0000313" key="4">
    <source>
        <dbReference type="EMBL" id="PAA77626.1"/>
    </source>
</evidence>
<feature type="signal peptide" evidence="3">
    <location>
        <begin position="1"/>
        <end position="26"/>
    </location>
</feature>
<dbReference type="Proteomes" id="UP000215902">
    <property type="component" value="Unassembled WGS sequence"/>
</dbReference>
<accession>A0A267FV64</accession>
<protein>
    <recommendedName>
        <fullName evidence="6">TNFR-Cys domain-containing protein</fullName>
    </recommendedName>
</protein>
<feature type="region of interest" description="Disordered" evidence="1">
    <location>
        <begin position="147"/>
        <end position="208"/>
    </location>
</feature>
<sequence length="208" mass="22600">MAINLRAQSGILWAFVCLYIVSKASAVPVVTRCRADQYYNSLSQICESCPKECLLGTARTACTGMASQCQPLTTFTTLTVVTTHEVTTTSQNSSGADVENSWISIINRGSIGVLVFCVLVFLFCRLFAFKRMKKYYLRLKLRRSGEVTVPAPETAGPEESEPLAKAASASSCQERAEQHEVSAQASAGQHAKTVSAPKIPGFDADDRY</sequence>
<dbReference type="EMBL" id="NIVC01000732">
    <property type="protein sequence ID" value="PAA77626.1"/>
    <property type="molecule type" value="Genomic_DNA"/>
</dbReference>
<keyword evidence="2" id="KW-1133">Transmembrane helix</keyword>
<keyword evidence="2" id="KW-0812">Transmembrane</keyword>
<keyword evidence="2" id="KW-0472">Membrane</keyword>
<evidence type="ECO:0008006" key="6">
    <source>
        <dbReference type="Google" id="ProtNLM"/>
    </source>
</evidence>
<feature type="transmembrane region" description="Helical" evidence="2">
    <location>
        <begin position="109"/>
        <end position="128"/>
    </location>
</feature>